<proteinExistence type="predicted"/>
<evidence type="ECO:0000256" key="1">
    <source>
        <dbReference type="SAM" id="MobiDB-lite"/>
    </source>
</evidence>
<organism evidence="2 3">
    <name type="scientific">Penicillium italicum</name>
    <name type="common">Blue mold</name>
    <dbReference type="NCBI Taxonomy" id="40296"/>
    <lineage>
        <taxon>Eukaryota</taxon>
        <taxon>Fungi</taxon>
        <taxon>Dikarya</taxon>
        <taxon>Ascomycota</taxon>
        <taxon>Pezizomycotina</taxon>
        <taxon>Eurotiomycetes</taxon>
        <taxon>Eurotiomycetidae</taxon>
        <taxon>Eurotiales</taxon>
        <taxon>Aspergillaceae</taxon>
        <taxon>Penicillium</taxon>
    </lineage>
</organism>
<dbReference type="PhylomeDB" id="A0A0A2L8R9"/>
<reference evidence="2 3" key="1">
    <citation type="journal article" date="2015" name="Mol. Plant Microbe Interact.">
        <title>Genome, transcriptome, and functional analyses of Penicillium expansum provide new insights into secondary metabolism and pathogenicity.</title>
        <authorList>
            <person name="Ballester A.R."/>
            <person name="Marcet-Houben M."/>
            <person name="Levin E."/>
            <person name="Sela N."/>
            <person name="Selma-Lazaro C."/>
            <person name="Carmona L."/>
            <person name="Wisniewski M."/>
            <person name="Droby S."/>
            <person name="Gonzalez-Candelas L."/>
            <person name="Gabaldon T."/>
        </authorList>
    </citation>
    <scope>NUCLEOTIDE SEQUENCE [LARGE SCALE GENOMIC DNA]</scope>
    <source>
        <strain evidence="2 3">PHI-1</strain>
    </source>
</reference>
<evidence type="ECO:0000313" key="3">
    <source>
        <dbReference type="Proteomes" id="UP000030104"/>
    </source>
</evidence>
<protein>
    <submittedName>
        <fullName evidence="2">Uncharacterized protein</fullName>
    </submittedName>
</protein>
<feature type="compositionally biased region" description="Polar residues" evidence="1">
    <location>
        <begin position="27"/>
        <end position="64"/>
    </location>
</feature>
<dbReference type="AlphaFoldDB" id="A0A0A2L8R9"/>
<comment type="caution">
    <text evidence="2">The sequence shown here is derived from an EMBL/GenBank/DDBJ whole genome shotgun (WGS) entry which is preliminary data.</text>
</comment>
<feature type="region of interest" description="Disordered" evidence="1">
    <location>
        <begin position="1"/>
        <end position="156"/>
    </location>
</feature>
<dbReference type="STRING" id="40296.A0A0A2L8R9"/>
<accession>A0A0A2L8R9</accession>
<keyword evidence="3" id="KW-1185">Reference proteome</keyword>
<dbReference type="OrthoDB" id="3799035at2759"/>
<feature type="compositionally biased region" description="Low complexity" evidence="1">
    <location>
        <begin position="103"/>
        <end position="117"/>
    </location>
</feature>
<gene>
    <name evidence="2" type="ORF">PITC_062340</name>
</gene>
<sequence>MDPPERALPKSRNDISHTLPRSDDNSRVLTQPSDDNSQTQALSQPSDDNSQTQALSQTSDNDSQPAVAVQGDRTLSRTRSENTFGPLSPAYQDSVLGIESPPGGDQQQGDAVAAQGDITLSSIRRGNTLGPLSPDYLDSVLGIDSPSGGDQQHQRGPILERQQYSELHRPVHEVQQGTLDHHPELKFRASEATLDNPDRDEELALLNVPEENVNPTFLAIAAKETEPFEPKTLS</sequence>
<evidence type="ECO:0000313" key="2">
    <source>
        <dbReference type="EMBL" id="KGO73010.1"/>
    </source>
</evidence>
<dbReference type="Proteomes" id="UP000030104">
    <property type="component" value="Unassembled WGS sequence"/>
</dbReference>
<feature type="compositionally biased region" description="Basic and acidic residues" evidence="1">
    <location>
        <begin position="1"/>
        <end position="26"/>
    </location>
</feature>
<name>A0A0A2L8R9_PENIT</name>
<dbReference type="HOGENOM" id="CLU_1185365_0_0_1"/>
<dbReference type="EMBL" id="JQGA01000846">
    <property type="protein sequence ID" value="KGO73010.1"/>
    <property type="molecule type" value="Genomic_DNA"/>
</dbReference>